<dbReference type="Gene3D" id="1.25.10.10">
    <property type="entry name" value="Leucine-rich Repeat Variant"/>
    <property type="match status" value="1"/>
</dbReference>
<dbReference type="GeneID" id="77729277"/>
<name>A0AA38LS33_9TREE</name>
<dbReference type="InterPro" id="IPR016024">
    <property type="entry name" value="ARM-type_fold"/>
</dbReference>
<dbReference type="GO" id="GO:0005085">
    <property type="term" value="F:guanyl-nucleotide exchange factor activity"/>
    <property type="evidence" value="ECO:0007669"/>
    <property type="project" value="InterPro"/>
</dbReference>
<sequence>MSNSSEALALVEKLEGLNISTEEVSPHQGASGILSELAVQLRSSETRSALTSSALPRQLTTVLKAAKSHGCASPLALIEQAGRVAANLAANNDPGRDGLVDSGYIDSCCQILAQCCADIDQSLAAVKALTVSLLNLVVEGHERAVKELAREEHSRAVLKVSAKLLGRAVAEDDGEQVLGWTWAILLHVLEDNPNDNLIPGIILPFITHQDETRTPPAIAVLSSAADILDAWCGAETVSAEPYLRSSSSESTVPLSTLLDFVECAQPRGDQVDEDDEDEAVEGEAATAAGEKAFAKVKGNVINVLVGLSSSIPATDAIFWSRMRLWLNSSARDDLLCCALLSFGNRVREDASATALLQGEESLLPSIRHILQPGITAQVLHSIIGLIRNLSIPEANKVVLGGTDLLDKLVELGVWTEERDLLGSVQGGAVGIVKNLCRGNVSNSVMLAEHPKAIDQILGLYKRADDPAIRFEATRVFVNAIRSVTSAGAAEKNVVPEFEDPRILSALLDMFKESGPYPMLANESIIALAISVTFGSAETSSSIRTGLTAHLQRVCEIVAPGEGQEVSSREVKANMVTLLKQVDSQAGPEESLVRKLKLSLTDGKDPDILLAVDEAVTL</sequence>
<comment type="caution">
    <text evidence="1">The sequence shown here is derived from an EMBL/GenBank/DDBJ whole genome shotgun (WGS) entry which is preliminary data.</text>
</comment>
<dbReference type="InterPro" id="IPR040144">
    <property type="entry name" value="RAP1GDS1"/>
</dbReference>
<gene>
    <name evidence="1" type="ORF">MKK02DRAFT_38377</name>
</gene>
<reference evidence="1" key="1">
    <citation type="journal article" date="2022" name="G3 (Bethesda)">
        <title>High quality genome of the basidiomycete yeast Dioszegia hungarica PDD-24b-2 isolated from cloud water.</title>
        <authorList>
            <person name="Jarrige D."/>
            <person name="Haridas S."/>
            <person name="Bleykasten-Grosshans C."/>
            <person name="Joly M."/>
            <person name="Nadalig T."/>
            <person name="Sancelme M."/>
            <person name="Vuilleumier S."/>
            <person name="Grigoriev I.V."/>
            <person name="Amato P."/>
            <person name="Bringel F."/>
        </authorList>
    </citation>
    <scope>NUCLEOTIDE SEQUENCE</scope>
    <source>
        <strain evidence="1">PDD-24b-2</strain>
    </source>
</reference>
<proteinExistence type="predicted"/>
<evidence type="ECO:0000313" key="1">
    <source>
        <dbReference type="EMBL" id="KAI9633720.1"/>
    </source>
</evidence>
<accession>A0AA38LS33</accession>
<keyword evidence="2" id="KW-1185">Reference proteome</keyword>
<dbReference type="PANTHER" id="PTHR10957">
    <property type="entry name" value="RAP1 GTPASE-GDP DISSOCIATION STIMULATOR 1"/>
    <property type="match status" value="1"/>
</dbReference>
<dbReference type="EMBL" id="JAKWFO010000008">
    <property type="protein sequence ID" value="KAI9633720.1"/>
    <property type="molecule type" value="Genomic_DNA"/>
</dbReference>
<dbReference type="AlphaFoldDB" id="A0AA38LS33"/>
<dbReference type="SUPFAM" id="SSF48371">
    <property type="entry name" value="ARM repeat"/>
    <property type="match status" value="1"/>
</dbReference>
<evidence type="ECO:0008006" key="3">
    <source>
        <dbReference type="Google" id="ProtNLM"/>
    </source>
</evidence>
<dbReference type="InterPro" id="IPR011989">
    <property type="entry name" value="ARM-like"/>
</dbReference>
<evidence type="ECO:0000313" key="2">
    <source>
        <dbReference type="Proteomes" id="UP001164286"/>
    </source>
</evidence>
<organism evidence="1 2">
    <name type="scientific">Dioszegia hungarica</name>
    <dbReference type="NCBI Taxonomy" id="4972"/>
    <lineage>
        <taxon>Eukaryota</taxon>
        <taxon>Fungi</taxon>
        <taxon>Dikarya</taxon>
        <taxon>Basidiomycota</taxon>
        <taxon>Agaricomycotina</taxon>
        <taxon>Tremellomycetes</taxon>
        <taxon>Tremellales</taxon>
        <taxon>Bulleribasidiaceae</taxon>
        <taxon>Dioszegia</taxon>
    </lineage>
</organism>
<dbReference type="RefSeq" id="XP_052943497.1">
    <property type="nucleotide sequence ID" value="XM_053090072.1"/>
</dbReference>
<dbReference type="Proteomes" id="UP001164286">
    <property type="component" value="Unassembled WGS sequence"/>
</dbReference>
<protein>
    <recommendedName>
        <fullName evidence="3">ARM repeat-containing protein</fullName>
    </recommendedName>
</protein>